<proteinExistence type="predicted"/>
<dbReference type="EMBL" id="GBXM01093264">
    <property type="protein sequence ID" value="JAH15313.1"/>
    <property type="molecule type" value="Transcribed_RNA"/>
</dbReference>
<name>A0A0E9QGU5_ANGAN</name>
<sequence>MTCVSVLTVLAVLAWIAVLA</sequence>
<protein>
    <submittedName>
        <fullName evidence="1">Uncharacterized protein</fullName>
    </submittedName>
</protein>
<reference evidence="1" key="2">
    <citation type="journal article" date="2015" name="Fish Shellfish Immunol.">
        <title>Early steps in the European eel (Anguilla anguilla)-Vibrio vulnificus interaction in the gills: Role of the RtxA13 toxin.</title>
        <authorList>
            <person name="Callol A."/>
            <person name="Pajuelo D."/>
            <person name="Ebbesson L."/>
            <person name="Teles M."/>
            <person name="MacKenzie S."/>
            <person name="Amaro C."/>
        </authorList>
    </citation>
    <scope>NUCLEOTIDE SEQUENCE</scope>
</reference>
<dbReference type="AlphaFoldDB" id="A0A0E9QGU5"/>
<organism evidence="1">
    <name type="scientific">Anguilla anguilla</name>
    <name type="common">European freshwater eel</name>
    <name type="synonym">Muraena anguilla</name>
    <dbReference type="NCBI Taxonomy" id="7936"/>
    <lineage>
        <taxon>Eukaryota</taxon>
        <taxon>Metazoa</taxon>
        <taxon>Chordata</taxon>
        <taxon>Craniata</taxon>
        <taxon>Vertebrata</taxon>
        <taxon>Euteleostomi</taxon>
        <taxon>Actinopterygii</taxon>
        <taxon>Neopterygii</taxon>
        <taxon>Teleostei</taxon>
        <taxon>Anguilliformes</taxon>
        <taxon>Anguillidae</taxon>
        <taxon>Anguilla</taxon>
    </lineage>
</organism>
<reference evidence="1" key="1">
    <citation type="submission" date="2014-11" db="EMBL/GenBank/DDBJ databases">
        <authorList>
            <person name="Amaro Gonzalez C."/>
        </authorList>
    </citation>
    <scope>NUCLEOTIDE SEQUENCE</scope>
</reference>
<accession>A0A0E9QGU5</accession>
<evidence type="ECO:0000313" key="1">
    <source>
        <dbReference type="EMBL" id="JAH15313.1"/>
    </source>
</evidence>